<evidence type="ECO:0000256" key="1">
    <source>
        <dbReference type="SAM" id="Phobius"/>
    </source>
</evidence>
<evidence type="ECO:0000313" key="3">
    <source>
        <dbReference type="EnsemblPlants" id="PNT70083"/>
    </source>
</evidence>
<protein>
    <submittedName>
        <fullName evidence="2 3">Uncharacterized protein</fullName>
    </submittedName>
</protein>
<dbReference type="EMBL" id="CM000881">
    <property type="protein sequence ID" value="PNT70083.1"/>
    <property type="molecule type" value="Genomic_DNA"/>
</dbReference>
<dbReference type="AlphaFoldDB" id="A0A2K2D740"/>
<name>A0A2K2D740_BRADI</name>
<dbReference type="InParanoid" id="A0A2K2D740"/>
<evidence type="ECO:0000313" key="2">
    <source>
        <dbReference type="EMBL" id="PNT70083.1"/>
    </source>
</evidence>
<keyword evidence="4" id="KW-1185">Reference proteome</keyword>
<evidence type="ECO:0000313" key="4">
    <source>
        <dbReference type="Proteomes" id="UP000008810"/>
    </source>
</evidence>
<proteinExistence type="predicted"/>
<dbReference type="Proteomes" id="UP000008810">
    <property type="component" value="Chromosome 2"/>
</dbReference>
<gene>
    <name evidence="2" type="ORF">BRADI_2g05202v3</name>
</gene>
<sequence>MNEERVQSAILLAEINHKKEELCSKIFDLVNRYKAPGRVGRENILLMERLSVQVEPRPNDVIWRSCQRRERIGRVLRPAGAVFLVGVVTPVCLQMSYEALFPKKRNVFQQWWDEVCRCSCSRR</sequence>
<dbReference type="Gramene" id="PNT70083">
    <property type="protein sequence ID" value="PNT70083"/>
    <property type="gene ID" value="BRADI_2g05202v3"/>
</dbReference>
<organism evidence="2">
    <name type="scientific">Brachypodium distachyon</name>
    <name type="common">Purple false brome</name>
    <name type="synonym">Trachynia distachya</name>
    <dbReference type="NCBI Taxonomy" id="15368"/>
    <lineage>
        <taxon>Eukaryota</taxon>
        <taxon>Viridiplantae</taxon>
        <taxon>Streptophyta</taxon>
        <taxon>Embryophyta</taxon>
        <taxon>Tracheophyta</taxon>
        <taxon>Spermatophyta</taxon>
        <taxon>Magnoliopsida</taxon>
        <taxon>Liliopsida</taxon>
        <taxon>Poales</taxon>
        <taxon>Poaceae</taxon>
        <taxon>BOP clade</taxon>
        <taxon>Pooideae</taxon>
        <taxon>Stipodae</taxon>
        <taxon>Brachypodieae</taxon>
        <taxon>Brachypodium</taxon>
    </lineage>
</organism>
<dbReference type="EnsemblPlants" id="PNT70083">
    <property type="protein sequence ID" value="PNT70083"/>
    <property type="gene ID" value="BRADI_2g05202v3"/>
</dbReference>
<reference evidence="3" key="3">
    <citation type="submission" date="2018-08" db="UniProtKB">
        <authorList>
            <consortium name="EnsemblPlants"/>
        </authorList>
    </citation>
    <scope>IDENTIFICATION</scope>
    <source>
        <strain evidence="3">cv. Bd21</strain>
    </source>
</reference>
<accession>A0A2K2D740</accession>
<reference evidence="2 3" key="1">
    <citation type="journal article" date="2010" name="Nature">
        <title>Genome sequencing and analysis of the model grass Brachypodium distachyon.</title>
        <authorList>
            <consortium name="International Brachypodium Initiative"/>
        </authorList>
    </citation>
    <scope>NUCLEOTIDE SEQUENCE [LARGE SCALE GENOMIC DNA]</scope>
    <source>
        <strain evidence="2 3">Bd21</strain>
    </source>
</reference>
<feature type="transmembrane region" description="Helical" evidence="1">
    <location>
        <begin position="75"/>
        <end position="97"/>
    </location>
</feature>
<keyword evidence="1" id="KW-0472">Membrane</keyword>
<reference evidence="2" key="2">
    <citation type="submission" date="2017-06" db="EMBL/GenBank/DDBJ databases">
        <title>WGS assembly of Brachypodium distachyon.</title>
        <authorList>
            <consortium name="The International Brachypodium Initiative"/>
            <person name="Lucas S."/>
            <person name="Harmon-Smith M."/>
            <person name="Lail K."/>
            <person name="Tice H."/>
            <person name="Grimwood J."/>
            <person name="Bruce D."/>
            <person name="Barry K."/>
            <person name="Shu S."/>
            <person name="Lindquist E."/>
            <person name="Wang M."/>
            <person name="Pitluck S."/>
            <person name="Vogel J.P."/>
            <person name="Garvin D.F."/>
            <person name="Mockler T.C."/>
            <person name="Schmutz J."/>
            <person name="Rokhsar D."/>
            <person name="Bevan M.W."/>
        </authorList>
    </citation>
    <scope>NUCLEOTIDE SEQUENCE</scope>
    <source>
        <strain evidence="2">Bd21</strain>
    </source>
</reference>
<keyword evidence="1" id="KW-0812">Transmembrane</keyword>
<dbReference type="OrthoDB" id="613528at2759"/>
<keyword evidence="1" id="KW-1133">Transmembrane helix</keyword>